<keyword evidence="2" id="KW-1185">Reference proteome</keyword>
<dbReference type="EMBL" id="JAFIDA010000001">
    <property type="protein sequence ID" value="MBP1326143.1"/>
    <property type="molecule type" value="Genomic_DNA"/>
</dbReference>
<protein>
    <submittedName>
        <fullName evidence="1">Uncharacterized protein YjbI with pentapeptide repeats</fullName>
    </submittedName>
</protein>
<organism evidence="1 2">
    <name type="scientific">Leucobacter exalbidus</name>
    <dbReference type="NCBI Taxonomy" id="662960"/>
    <lineage>
        <taxon>Bacteria</taxon>
        <taxon>Bacillati</taxon>
        <taxon>Actinomycetota</taxon>
        <taxon>Actinomycetes</taxon>
        <taxon>Micrococcales</taxon>
        <taxon>Microbacteriaceae</taxon>
        <taxon>Leucobacter</taxon>
    </lineage>
</organism>
<dbReference type="SUPFAM" id="SSF141571">
    <property type="entry name" value="Pentapeptide repeat-like"/>
    <property type="match status" value="1"/>
</dbReference>
<dbReference type="Gene3D" id="2.160.20.80">
    <property type="entry name" value="E3 ubiquitin-protein ligase SopA"/>
    <property type="match status" value="1"/>
</dbReference>
<sequence>MQSQTHAPKIDTPRLAHLEPGDFDAVEAHEYYEGQRYEAANAEGRDLQGVTFTECEFLSLTSGDKLDLRAAGIIESRFERLNAPTFQALRSRWRDVTIESSRLGFADFAESSLHSMHFINCKLGFVNLRASSVQDVLFTNCTIDEIDLGGAKTNRVSFVDTEVGTLDVTRATLKHTDLRGLLMRKIVGLEGLRGATMSDYQITQLAPLFAAQIGIQVAG</sequence>
<reference evidence="1" key="1">
    <citation type="submission" date="2021-02" db="EMBL/GenBank/DDBJ databases">
        <title>Sequencing the genomes of 1000 actinobacteria strains.</title>
        <authorList>
            <person name="Klenk H.-P."/>
        </authorList>
    </citation>
    <scope>NUCLEOTIDE SEQUENCE</scope>
    <source>
        <strain evidence="1">DSM 22850</strain>
    </source>
</reference>
<dbReference type="Proteomes" id="UP000675163">
    <property type="component" value="Unassembled WGS sequence"/>
</dbReference>
<dbReference type="AlphaFoldDB" id="A0A940PST7"/>
<accession>A0A940PST7</accession>
<comment type="caution">
    <text evidence="1">The sequence shown here is derived from an EMBL/GenBank/DDBJ whole genome shotgun (WGS) entry which is preliminary data.</text>
</comment>
<dbReference type="RefSeq" id="WP_209705098.1">
    <property type="nucleotide sequence ID" value="NZ_JAFIDA010000001.1"/>
</dbReference>
<dbReference type="Pfam" id="PF13599">
    <property type="entry name" value="Pentapeptide_4"/>
    <property type="match status" value="1"/>
</dbReference>
<evidence type="ECO:0000313" key="2">
    <source>
        <dbReference type="Proteomes" id="UP000675163"/>
    </source>
</evidence>
<proteinExistence type="predicted"/>
<dbReference type="InterPro" id="IPR001646">
    <property type="entry name" value="5peptide_repeat"/>
</dbReference>
<name>A0A940PST7_9MICO</name>
<evidence type="ECO:0000313" key="1">
    <source>
        <dbReference type="EMBL" id="MBP1326143.1"/>
    </source>
</evidence>
<gene>
    <name evidence="1" type="ORF">JOF28_001375</name>
</gene>